<accession>A0ABY6ZB14</accession>
<keyword evidence="4 6" id="KW-1133">Transmembrane helix</keyword>
<evidence type="ECO:0000256" key="2">
    <source>
        <dbReference type="ARBA" id="ARBA00022448"/>
    </source>
</evidence>
<dbReference type="Proteomes" id="UP001164761">
    <property type="component" value="Chromosome"/>
</dbReference>
<proteinExistence type="predicted"/>
<name>A0ABY6ZB14_9BACL</name>
<feature type="transmembrane region" description="Helical" evidence="6">
    <location>
        <begin position="168"/>
        <end position="187"/>
    </location>
</feature>
<dbReference type="Pfam" id="PF07690">
    <property type="entry name" value="MFS_1"/>
    <property type="match status" value="2"/>
</dbReference>
<evidence type="ECO:0000259" key="7">
    <source>
        <dbReference type="PROSITE" id="PS50850"/>
    </source>
</evidence>
<dbReference type="PROSITE" id="PS50850">
    <property type="entry name" value="MFS"/>
    <property type="match status" value="1"/>
</dbReference>
<evidence type="ECO:0000256" key="1">
    <source>
        <dbReference type="ARBA" id="ARBA00004651"/>
    </source>
</evidence>
<dbReference type="SUPFAM" id="SSF103473">
    <property type="entry name" value="MFS general substrate transporter"/>
    <property type="match status" value="1"/>
</dbReference>
<feature type="transmembrane region" description="Helical" evidence="6">
    <location>
        <begin position="268"/>
        <end position="286"/>
    </location>
</feature>
<dbReference type="InterPro" id="IPR011701">
    <property type="entry name" value="MFS"/>
</dbReference>
<dbReference type="PANTHER" id="PTHR23508:SF10">
    <property type="entry name" value="CARBOXYLIC ACID TRANSPORTER PROTEIN HOMOLOG"/>
    <property type="match status" value="1"/>
</dbReference>
<feature type="transmembrane region" description="Helical" evidence="6">
    <location>
        <begin position="82"/>
        <end position="102"/>
    </location>
</feature>
<feature type="transmembrane region" description="Helical" evidence="6">
    <location>
        <begin position="298"/>
        <end position="329"/>
    </location>
</feature>
<dbReference type="PANTHER" id="PTHR23508">
    <property type="entry name" value="CARBOXYLIC ACID TRANSPORTER PROTEIN HOMOLOG"/>
    <property type="match status" value="1"/>
</dbReference>
<feature type="transmembrane region" description="Helical" evidence="6">
    <location>
        <begin position="49"/>
        <end position="70"/>
    </location>
</feature>
<keyword evidence="3 6" id="KW-0812">Transmembrane</keyword>
<evidence type="ECO:0000313" key="9">
    <source>
        <dbReference type="Proteomes" id="UP001164761"/>
    </source>
</evidence>
<dbReference type="InterPro" id="IPR020846">
    <property type="entry name" value="MFS_dom"/>
</dbReference>
<gene>
    <name evidence="8" type="ORF">NZD89_16130</name>
</gene>
<keyword evidence="2" id="KW-0813">Transport</keyword>
<feature type="transmembrane region" description="Helical" evidence="6">
    <location>
        <begin position="387"/>
        <end position="407"/>
    </location>
</feature>
<evidence type="ECO:0000256" key="6">
    <source>
        <dbReference type="SAM" id="Phobius"/>
    </source>
</evidence>
<dbReference type="InterPro" id="IPR036259">
    <property type="entry name" value="MFS_trans_sf"/>
</dbReference>
<keyword evidence="5 6" id="KW-0472">Membrane</keyword>
<dbReference type="CDD" id="cd17316">
    <property type="entry name" value="MFS_SV2_like"/>
    <property type="match status" value="1"/>
</dbReference>
<feature type="transmembrane region" description="Helical" evidence="6">
    <location>
        <begin position="228"/>
        <end position="256"/>
    </location>
</feature>
<dbReference type="Gene3D" id="1.20.1250.20">
    <property type="entry name" value="MFS general substrate transporter like domains"/>
    <property type="match status" value="1"/>
</dbReference>
<evidence type="ECO:0000313" key="8">
    <source>
        <dbReference type="EMBL" id="WAH39925.1"/>
    </source>
</evidence>
<dbReference type="PROSITE" id="PS00217">
    <property type="entry name" value="SUGAR_TRANSPORT_2"/>
    <property type="match status" value="1"/>
</dbReference>
<feature type="domain" description="Major facilitator superfamily (MFS) profile" evidence="7">
    <location>
        <begin position="11"/>
        <end position="411"/>
    </location>
</feature>
<feature type="transmembrane region" description="Helical" evidence="6">
    <location>
        <begin position="21"/>
        <end position="43"/>
    </location>
</feature>
<dbReference type="EMBL" id="CP104067">
    <property type="protein sequence ID" value="WAH39925.1"/>
    <property type="molecule type" value="Genomic_DNA"/>
</dbReference>
<organism evidence="8 9">
    <name type="scientific">Alicyclobacillus fastidiosus</name>
    <dbReference type="NCBI Taxonomy" id="392011"/>
    <lineage>
        <taxon>Bacteria</taxon>
        <taxon>Bacillati</taxon>
        <taxon>Bacillota</taxon>
        <taxon>Bacilli</taxon>
        <taxon>Bacillales</taxon>
        <taxon>Alicyclobacillaceae</taxon>
        <taxon>Alicyclobacillus</taxon>
    </lineage>
</organism>
<comment type="subcellular location">
    <subcellularLocation>
        <location evidence="1">Cell membrane</location>
        <topology evidence="1">Multi-pass membrane protein</topology>
    </subcellularLocation>
</comment>
<feature type="transmembrane region" description="Helical" evidence="6">
    <location>
        <begin position="144"/>
        <end position="162"/>
    </location>
</feature>
<evidence type="ECO:0000256" key="5">
    <source>
        <dbReference type="ARBA" id="ARBA00023136"/>
    </source>
</evidence>
<feature type="transmembrane region" description="Helical" evidence="6">
    <location>
        <begin position="360"/>
        <end position="380"/>
    </location>
</feature>
<feature type="transmembrane region" description="Helical" evidence="6">
    <location>
        <begin position="108"/>
        <end position="132"/>
    </location>
</feature>
<keyword evidence="9" id="KW-1185">Reference proteome</keyword>
<dbReference type="RefSeq" id="WP_268003823.1">
    <property type="nucleotide sequence ID" value="NZ_BSUT01000001.1"/>
</dbReference>
<protein>
    <submittedName>
        <fullName evidence="8">MFS transporter</fullName>
    </submittedName>
</protein>
<dbReference type="InterPro" id="IPR005829">
    <property type="entry name" value="Sugar_transporter_CS"/>
</dbReference>
<evidence type="ECO:0000256" key="4">
    <source>
        <dbReference type="ARBA" id="ARBA00022989"/>
    </source>
</evidence>
<evidence type="ECO:0000256" key="3">
    <source>
        <dbReference type="ARBA" id="ARBA00022692"/>
    </source>
</evidence>
<reference evidence="8" key="1">
    <citation type="submission" date="2022-08" db="EMBL/GenBank/DDBJ databases">
        <title>Alicyclobacillus fastidiosus DSM 17978, complete genome.</title>
        <authorList>
            <person name="Wang Q."/>
            <person name="Cai R."/>
            <person name="Wang Z."/>
        </authorList>
    </citation>
    <scope>NUCLEOTIDE SEQUENCE</scope>
    <source>
        <strain evidence="8">DSM 17978</strain>
    </source>
</reference>
<sequence>MNSDASVRTAQWKWTFLASMANYIDAGSIVAGAAGLSLWQAYFHMSNTWVGLLAAFSSNGISAGVGALLGGRICDLFGRKRIYSWDLLVYAFGLLWIIFAAAPWMLVVGYVIVGLAVGADIPASWTIIAELAPSGSRGKHSGMAIILWNTGPIVCLLMAFALSSLGVLGTRLVFIQLFVVAIITWMMRRGMVESSRWKAATVQEHTLTRRSEHRSRYGFRSFFKRPHFGAIVFCIGFFGIWNLEAGTNGFFFPYILRTVGSQTQSTSVLMQSFGFLLGLVSTACFFMPLNDRVNRRWLFALGGALQIVGMMLFAVFPLTMLVAFGYVLLGNIGGGVGQRPFFQVWSAELFPTRLRSTAQGLAYGIVRVGVGLWSFFVPVLTATGFHVLAWMLTGFLFVSACIGVIWAPNTKGKSLEEIAVERGYDTDFHIGHPS</sequence>